<feature type="transmembrane region" description="Helical" evidence="1">
    <location>
        <begin position="14"/>
        <end position="38"/>
    </location>
</feature>
<keyword evidence="3" id="KW-1185">Reference proteome</keyword>
<keyword evidence="1" id="KW-1133">Transmembrane helix</keyword>
<reference evidence="3" key="1">
    <citation type="submission" date="2016-10" db="EMBL/GenBank/DDBJ databases">
        <authorList>
            <person name="Varghese N."/>
            <person name="Submissions S."/>
        </authorList>
    </citation>
    <scope>NUCLEOTIDE SEQUENCE [LARGE SCALE GENOMIC DNA]</scope>
    <source>
        <strain evidence="3">CGMCC 1.10119</strain>
    </source>
</reference>
<evidence type="ECO:0000313" key="3">
    <source>
        <dbReference type="Proteomes" id="UP000199451"/>
    </source>
</evidence>
<keyword evidence="1" id="KW-0472">Membrane</keyword>
<sequence>MSRKSVSTSSSSRWWYGVAFFIAILGVVWASYGILHLVSEPQAGSPPSLVPSSPETGLVFLFSTLTVAATVLLGSLLAPLYSLCLYLDVRAIRQSDTEWIPNRMLWGAVAILHLGSFVFSAVQLLTIPAGVVYLYRRREEIGLR</sequence>
<name>A0A1G9Q0H5_9EURY</name>
<dbReference type="Proteomes" id="UP000199451">
    <property type="component" value="Unassembled WGS sequence"/>
</dbReference>
<feature type="transmembrane region" description="Helical" evidence="1">
    <location>
        <begin position="58"/>
        <end position="84"/>
    </location>
</feature>
<evidence type="ECO:0000313" key="2">
    <source>
        <dbReference type="EMBL" id="SDM04231.1"/>
    </source>
</evidence>
<organism evidence="2 3">
    <name type="scientific">Halogranum gelatinilyticum</name>
    <dbReference type="NCBI Taxonomy" id="660521"/>
    <lineage>
        <taxon>Archaea</taxon>
        <taxon>Methanobacteriati</taxon>
        <taxon>Methanobacteriota</taxon>
        <taxon>Stenosarchaea group</taxon>
        <taxon>Halobacteria</taxon>
        <taxon>Halobacteriales</taxon>
        <taxon>Haloferacaceae</taxon>
    </lineage>
</organism>
<dbReference type="EMBL" id="FNHL01000001">
    <property type="protein sequence ID" value="SDM04231.1"/>
    <property type="molecule type" value="Genomic_DNA"/>
</dbReference>
<feature type="transmembrane region" description="Helical" evidence="1">
    <location>
        <begin position="105"/>
        <end position="135"/>
    </location>
</feature>
<dbReference type="STRING" id="660521.SAMN04487949_0618"/>
<dbReference type="AlphaFoldDB" id="A0A1G9Q0H5"/>
<keyword evidence="1" id="KW-0812">Transmembrane</keyword>
<evidence type="ECO:0000256" key="1">
    <source>
        <dbReference type="SAM" id="Phobius"/>
    </source>
</evidence>
<gene>
    <name evidence="2" type="ORF">SAMN04487949_0618</name>
</gene>
<protein>
    <submittedName>
        <fullName evidence="2">Uncharacterized protein</fullName>
    </submittedName>
</protein>
<proteinExistence type="predicted"/>
<accession>A0A1G9Q0H5</accession>